<keyword evidence="3 5" id="KW-0687">Ribonucleoprotein</keyword>
<comment type="caution">
    <text evidence="6">The sequence shown here is derived from an EMBL/GenBank/DDBJ whole genome shotgun (WGS) entry which is preliminary data.</text>
</comment>
<reference evidence="6 7" key="1">
    <citation type="journal article" date="2016" name="Nat. Commun.">
        <title>Thousands of microbial genomes shed light on interconnected biogeochemical processes in an aquifer system.</title>
        <authorList>
            <person name="Anantharaman K."/>
            <person name="Brown C.T."/>
            <person name="Hug L.A."/>
            <person name="Sharon I."/>
            <person name="Castelle C.J."/>
            <person name="Probst A.J."/>
            <person name="Thomas B.C."/>
            <person name="Singh A."/>
            <person name="Wilkins M.J."/>
            <person name="Karaoz U."/>
            <person name="Brodie E.L."/>
            <person name="Williams K.H."/>
            <person name="Hubbard S.S."/>
            <person name="Banfield J.F."/>
        </authorList>
    </citation>
    <scope>NUCLEOTIDE SEQUENCE [LARGE SCALE GENOMIC DNA]</scope>
</reference>
<dbReference type="Proteomes" id="UP000177953">
    <property type="component" value="Unassembled WGS sequence"/>
</dbReference>
<protein>
    <recommendedName>
        <fullName evidence="4 5">Large ribosomal subunit protein uL10</fullName>
    </recommendedName>
</protein>
<dbReference type="AlphaFoldDB" id="A0A1F6MCX0"/>
<dbReference type="GO" id="GO:0070180">
    <property type="term" value="F:large ribosomal subunit rRNA binding"/>
    <property type="evidence" value="ECO:0007669"/>
    <property type="project" value="UniProtKB-UniRule"/>
</dbReference>
<accession>A0A1F6MCX0</accession>
<evidence type="ECO:0000313" key="6">
    <source>
        <dbReference type="EMBL" id="OGH69476.1"/>
    </source>
</evidence>
<organism evidence="6 7">
    <name type="scientific">Candidatus Magasanikbacteria bacterium RIFCSPHIGHO2_01_FULL_47_8</name>
    <dbReference type="NCBI Taxonomy" id="1798673"/>
    <lineage>
        <taxon>Bacteria</taxon>
        <taxon>Candidatus Magasanikiibacteriota</taxon>
    </lineage>
</organism>
<dbReference type="HAMAP" id="MF_00362">
    <property type="entry name" value="Ribosomal_uL10"/>
    <property type="match status" value="1"/>
</dbReference>
<dbReference type="NCBIfam" id="NF000955">
    <property type="entry name" value="PRK00099.1-1"/>
    <property type="match status" value="1"/>
</dbReference>
<dbReference type="InterPro" id="IPR022973">
    <property type="entry name" value="Ribosomal_uL10_bac"/>
</dbReference>
<comment type="similarity">
    <text evidence="1 5">Belongs to the universal ribosomal protein uL10 family.</text>
</comment>
<dbReference type="EMBL" id="MFPU01000037">
    <property type="protein sequence ID" value="OGH69476.1"/>
    <property type="molecule type" value="Genomic_DNA"/>
</dbReference>
<evidence type="ECO:0000256" key="2">
    <source>
        <dbReference type="ARBA" id="ARBA00022980"/>
    </source>
</evidence>
<dbReference type="GO" id="GO:1990904">
    <property type="term" value="C:ribonucleoprotein complex"/>
    <property type="evidence" value="ECO:0007669"/>
    <property type="project" value="UniProtKB-KW"/>
</dbReference>
<dbReference type="InterPro" id="IPR047865">
    <property type="entry name" value="Ribosomal_uL10_bac_type"/>
</dbReference>
<keyword evidence="5" id="KW-0699">rRNA-binding</keyword>
<dbReference type="SUPFAM" id="SSF160369">
    <property type="entry name" value="Ribosomal protein L10-like"/>
    <property type="match status" value="1"/>
</dbReference>
<gene>
    <name evidence="5" type="primary">rplJ</name>
    <name evidence="6" type="ORF">A2754_03805</name>
</gene>
<dbReference type="InterPro" id="IPR001790">
    <property type="entry name" value="Ribosomal_uL10"/>
</dbReference>
<evidence type="ECO:0000256" key="1">
    <source>
        <dbReference type="ARBA" id="ARBA00008889"/>
    </source>
</evidence>
<proteinExistence type="inferred from homology"/>
<dbReference type="Pfam" id="PF00466">
    <property type="entry name" value="Ribosomal_L10"/>
    <property type="match status" value="1"/>
</dbReference>
<dbReference type="PANTHER" id="PTHR11560">
    <property type="entry name" value="39S RIBOSOMAL PROTEIN L10, MITOCHONDRIAL"/>
    <property type="match status" value="1"/>
</dbReference>
<dbReference type="GO" id="GO:0006412">
    <property type="term" value="P:translation"/>
    <property type="evidence" value="ECO:0007669"/>
    <property type="project" value="UniProtKB-UniRule"/>
</dbReference>
<dbReference type="CDD" id="cd05797">
    <property type="entry name" value="Ribosomal_L10"/>
    <property type="match status" value="1"/>
</dbReference>
<evidence type="ECO:0000256" key="4">
    <source>
        <dbReference type="ARBA" id="ARBA00035202"/>
    </source>
</evidence>
<sequence length="175" mass="18829">MPKSKQQKQQTVTDLGEGLKQAKAVVFANFQGLTVAETEELRRNCRAENIEVLAAKKTLVKRVLDDMGMSDVSPKIFKGGIATFMAKTDEVSAARIVNTFAKKHELVSIFGGILEGKFIDAAMVKSLASLPSKQELLGKLVGSLNSPIAGFATVCAGTLRSLMNVLNAYKDKKPA</sequence>
<evidence type="ECO:0000256" key="3">
    <source>
        <dbReference type="ARBA" id="ARBA00023274"/>
    </source>
</evidence>
<comment type="subunit">
    <text evidence="5">Part of the ribosomal stalk of the 50S ribosomal subunit. The N-terminus interacts with L11 and the large rRNA to form the base of the stalk. The C-terminus forms an elongated spine to which L12 dimers bind in a sequential fashion forming a multimeric L10(L12)X complex.</text>
</comment>
<evidence type="ECO:0000313" key="7">
    <source>
        <dbReference type="Proteomes" id="UP000177953"/>
    </source>
</evidence>
<evidence type="ECO:0000256" key="5">
    <source>
        <dbReference type="HAMAP-Rule" id="MF_00362"/>
    </source>
</evidence>
<dbReference type="InterPro" id="IPR043141">
    <property type="entry name" value="Ribosomal_uL10-like_sf"/>
</dbReference>
<name>A0A1F6MCX0_9BACT</name>
<dbReference type="Gene3D" id="6.10.250.290">
    <property type="match status" value="1"/>
</dbReference>
<dbReference type="Gene3D" id="3.30.70.1730">
    <property type="match status" value="1"/>
</dbReference>
<comment type="function">
    <text evidence="5">Forms part of the ribosomal stalk, playing a central role in the interaction of the ribosome with GTP-bound translation factors.</text>
</comment>
<dbReference type="GO" id="GO:0005840">
    <property type="term" value="C:ribosome"/>
    <property type="evidence" value="ECO:0007669"/>
    <property type="project" value="UniProtKB-KW"/>
</dbReference>
<keyword evidence="5" id="KW-0694">RNA-binding</keyword>
<keyword evidence="2 5" id="KW-0689">Ribosomal protein</keyword>